<accession>A0A3D9BY87</accession>
<feature type="signal peptide" evidence="1">
    <location>
        <begin position="1"/>
        <end position="23"/>
    </location>
</feature>
<dbReference type="EMBL" id="QOHR01000002">
    <property type="protein sequence ID" value="REC58487.1"/>
    <property type="molecule type" value="Genomic_DNA"/>
</dbReference>
<protein>
    <submittedName>
        <fullName evidence="2">DUF1850 domain-containing protein</fullName>
    </submittedName>
</protein>
<evidence type="ECO:0000313" key="3">
    <source>
        <dbReference type="Proteomes" id="UP000257131"/>
    </source>
</evidence>
<sequence length="155" mass="16521">MIRRRAGRPVAAALLLWAQAAGAGTLTVETAEGAVLVTARAPEGAEWCLTWNHSVTGGHVADCFVNREGRMILARSYLHDFSAGLGEVEGRGGRLVSAPGGGYWLEDIDDAIEGNALPVRIGRPSTDHRLSVGGRQHRLSPRAVGQRVHLVLTPE</sequence>
<evidence type="ECO:0000256" key="1">
    <source>
        <dbReference type="SAM" id="SignalP"/>
    </source>
</evidence>
<organism evidence="2 3">
    <name type="scientific">Rhodosalinus sediminis</name>
    <dbReference type="NCBI Taxonomy" id="1940533"/>
    <lineage>
        <taxon>Bacteria</taxon>
        <taxon>Pseudomonadati</taxon>
        <taxon>Pseudomonadota</taxon>
        <taxon>Alphaproteobacteria</taxon>
        <taxon>Rhodobacterales</taxon>
        <taxon>Paracoccaceae</taxon>
        <taxon>Rhodosalinus</taxon>
    </lineage>
</organism>
<dbReference type="Pfam" id="PF08905">
    <property type="entry name" value="DUF1850"/>
    <property type="match status" value="1"/>
</dbReference>
<reference evidence="2 3" key="1">
    <citation type="journal article" date="2017" name="Int. J. Syst. Evol. Microbiol.">
        <title>Rhodosalinus sediminis gen. nov., sp. nov., isolated from marine saltern.</title>
        <authorList>
            <person name="Guo L.Y."/>
            <person name="Ling S.K."/>
            <person name="Li C.M."/>
            <person name="Chen G.J."/>
            <person name="Du Z.J."/>
        </authorList>
    </citation>
    <scope>NUCLEOTIDE SEQUENCE [LARGE SCALE GENOMIC DNA]</scope>
    <source>
        <strain evidence="2 3">WDN1C137</strain>
    </source>
</reference>
<dbReference type="RefSeq" id="WP_115978317.1">
    <property type="nucleotide sequence ID" value="NZ_QOHR01000002.1"/>
</dbReference>
<gene>
    <name evidence="2" type="ORF">DRV84_02685</name>
</gene>
<dbReference type="Proteomes" id="UP000257131">
    <property type="component" value="Unassembled WGS sequence"/>
</dbReference>
<keyword evidence="1" id="KW-0732">Signal</keyword>
<evidence type="ECO:0000313" key="2">
    <source>
        <dbReference type="EMBL" id="REC58487.1"/>
    </source>
</evidence>
<proteinExistence type="predicted"/>
<dbReference type="InterPro" id="IPR015001">
    <property type="entry name" value="DUF1850"/>
</dbReference>
<feature type="chain" id="PRO_5017665874" evidence="1">
    <location>
        <begin position="24"/>
        <end position="155"/>
    </location>
</feature>
<keyword evidence="3" id="KW-1185">Reference proteome</keyword>
<dbReference type="OrthoDB" id="7345320at2"/>
<dbReference type="AlphaFoldDB" id="A0A3D9BY87"/>
<name>A0A3D9BY87_9RHOB</name>
<comment type="caution">
    <text evidence="2">The sequence shown here is derived from an EMBL/GenBank/DDBJ whole genome shotgun (WGS) entry which is preliminary data.</text>
</comment>